<name>A0A7W6ZZA0_9HYPH</name>
<evidence type="ECO:0000256" key="1">
    <source>
        <dbReference type="SAM" id="SignalP"/>
    </source>
</evidence>
<protein>
    <submittedName>
        <fullName evidence="2">Uncharacterized protein</fullName>
    </submittedName>
</protein>
<evidence type="ECO:0000313" key="3">
    <source>
        <dbReference type="Proteomes" id="UP000543836"/>
    </source>
</evidence>
<dbReference type="EMBL" id="JACIIG010000022">
    <property type="protein sequence ID" value="MBB4571325.1"/>
    <property type="molecule type" value="Genomic_DNA"/>
</dbReference>
<proteinExistence type="predicted"/>
<gene>
    <name evidence="2" type="ORF">GGE60_005486</name>
</gene>
<reference evidence="2 3" key="1">
    <citation type="submission" date="2020-08" db="EMBL/GenBank/DDBJ databases">
        <title>Genomic Encyclopedia of Type Strains, Phase IV (KMG-V): Genome sequencing to study the core and pangenomes of soil and plant-associated prokaryotes.</title>
        <authorList>
            <person name="Whitman W."/>
        </authorList>
    </citation>
    <scope>NUCLEOTIDE SEQUENCE [LARGE SCALE GENOMIC DNA]</scope>
    <source>
        <strain evidence="2 3">SEMIA 492</strain>
    </source>
</reference>
<dbReference type="Proteomes" id="UP000543836">
    <property type="component" value="Unassembled WGS sequence"/>
</dbReference>
<organism evidence="2 3">
    <name type="scientific">Rhizobium leucaenae</name>
    <dbReference type="NCBI Taxonomy" id="29450"/>
    <lineage>
        <taxon>Bacteria</taxon>
        <taxon>Pseudomonadati</taxon>
        <taxon>Pseudomonadota</taxon>
        <taxon>Alphaproteobacteria</taxon>
        <taxon>Hyphomicrobiales</taxon>
        <taxon>Rhizobiaceae</taxon>
        <taxon>Rhizobium/Agrobacterium group</taxon>
        <taxon>Rhizobium</taxon>
    </lineage>
</organism>
<keyword evidence="1" id="KW-0732">Signal</keyword>
<evidence type="ECO:0000313" key="2">
    <source>
        <dbReference type="EMBL" id="MBB4571325.1"/>
    </source>
</evidence>
<feature type="chain" id="PRO_5030563963" evidence="1">
    <location>
        <begin position="25"/>
        <end position="210"/>
    </location>
</feature>
<dbReference type="AlphaFoldDB" id="A0A7W6ZZA0"/>
<keyword evidence="3" id="KW-1185">Reference proteome</keyword>
<comment type="caution">
    <text evidence="2">The sequence shown here is derived from an EMBL/GenBank/DDBJ whole genome shotgun (WGS) entry which is preliminary data.</text>
</comment>
<accession>A0A7W6ZZA0</accession>
<sequence>MPGCRRGLFPIVAAIWEACSCAFAANIRTTETDGIARKVAKSMQESWALAIHSCLNRIQQESYRLLAISQNDGTLDQVAPEAIPAGKGFALVGVVLIICSQHHEPYPEYLPVLWRTLPPGSPGLPTSSSRHPSRPSAGCTSGIFFCLNECCADRPKRAILTRGTVHPRTLHASEETGKATAIFSYSALLTFKSRSKVVKLPVEKLRGSSS</sequence>
<feature type="signal peptide" evidence="1">
    <location>
        <begin position="1"/>
        <end position="24"/>
    </location>
</feature>